<dbReference type="PANTHER" id="PTHR43102:SF2">
    <property type="entry name" value="GAF DOMAIN-CONTAINING PROTEIN"/>
    <property type="match status" value="1"/>
</dbReference>
<dbReference type="PANTHER" id="PTHR43102">
    <property type="entry name" value="SLR1143 PROTEIN"/>
    <property type="match status" value="1"/>
</dbReference>
<gene>
    <name evidence="3" type="ORF">EX30DRAFT_372569</name>
</gene>
<dbReference type="EMBL" id="ML220127">
    <property type="protein sequence ID" value="TGZ80059.1"/>
    <property type="molecule type" value="Genomic_DNA"/>
</dbReference>
<dbReference type="InterPro" id="IPR029016">
    <property type="entry name" value="GAF-like_dom_sf"/>
</dbReference>
<sequence>MATYDDSYIYDHQPPPSAFSDGSSEHEKSTTTFIKRIFSHASRGRSNDDYESQNGRGLRFAKSMSQLPSQQSPPAFILTPSPNTHPLLAKPRARDEVRPRHKRSFYRQPTPGQTDSVSHARREAERALESRRRESKSSYGRTSTAVSSRGHTPCNSDGTQDLYTRNLRGRERIAMDAALTAQYVREWGFFIKCYAEGRFNMSNPPDPPPRRPDYNHLVAPAPPNEKERLQAVKTCNISLPLSSRQKCQRLVQLACTVFQTRMASISIIDEHHDIIKADYGFGIRYIDRNDSMAPHVLLANEPMVVLDTEQDWRFQGNPLSANEPHIKFYVGAPIVTYEGHTIGVFAVFDTQPRASFPAASRRKLMDFGRLVMTEFEMAMEQQALPPIPKASTMKVFNKVNSGDNVSDDGSVVSRRTKLSSRILKAMEEDAAQKMDEAFPAGEASEVFPQFPTHPAARPIQHQKHIPILIPNYTAIQEDDNLATPPLTPCRPFSISSMTSISSDDSASIEEISPAPTPRNSLVSMCPSTMPDVRSALFMKPSQKTSMSEAALATSLIARSFLYDLVYLLRVTINPASPESPFFPSDLNRQSQNITTRVLVSHGLPDPPPIFDAALHLRALRSLGGVIYENPIKDRNSPQDTVGYQIGILIPLEKYETGGIILAAFSIHERKDFKPEQVEFLKKFGDSMKDILVNADPEPGVGVQSPPWPL</sequence>
<feature type="domain" description="GAF" evidence="2">
    <location>
        <begin position="247"/>
        <end position="371"/>
    </location>
</feature>
<feature type="region of interest" description="Disordered" evidence="1">
    <location>
        <begin position="64"/>
        <end position="162"/>
    </location>
</feature>
<feature type="compositionally biased region" description="Polar residues" evidence="1">
    <location>
        <begin position="139"/>
        <end position="162"/>
    </location>
</feature>
<dbReference type="STRING" id="341454.A0A4S2MU25"/>
<feature type="compositionally biased region" description="Basic and acidic residues" evidence="1">
    <location>
        <begin position="118"/>
        <end position="136"/>
    </location>
</feature>
<dbReference type="Proteomes" id="UP000298138">
    <property type="component" value="Unassembled WGS sequence"/>
</dbReference>
<keyword evidence="4" id="KW-1185">Reference proteome</keyword>
<organism evidence="3 4">
    <name type="scientific">Ascodesmis nigricans</name>
    <dbReference type="NCBI Taxonomy" id="341454"/>
    <lineage>
        <taxon>Eukaryota</taxon>
        <taxon>Fungi</taxon>
        <taxon>Dikarya</taxon>
        <taxon>Ascomycota</taxon>
        <taxon>Pezizomycotina</taxon>
        <taxon>Pezizomycetes</taxon>
        <taxon>Pezizales</taxon>
        <taxon>Ascodesmidaceae</taxon>
        <taxon>Ascodesmis</taxon>
    </lineage>
</organism>
<feature type="compositionally biased region" description="Low complexity" evidence="1">
    <location>
        <begin position="65"/>
        <end position="74"/>
    </location>
</feature>
<dbReference type="InterPro" id="IPR003018">
    <property type="entry name" value="GAF"/>
</dbReference>
<dbReference type="SUPFAM" id="SSF55781">
    <property type="entry name" value="GAF domain-like"/>
    <property type="match status" value="1"/>
</dbReference>
<accession>A0A4S2MU25</accession>
<dbReference type="OrthoDB" id="303614at2759"/>
<evidence type="ECO:0000256" key="1">
    <source>
        <dbReference type="SAM" id="MobiDB-lite"/>
    </source>
</evidence>
<dbReference type="AlphaFoldDB" id="A0A4S2MU25"/>
<evidence type="ECO:0000259" key="2">
    <source>
        <dbReference type="Pfam" id="PF01590"/>
    </source>
</evidence>
<evidence type="ECO:0000313" key="4">
    <source>
        <dbReference type="Proteomes" id="UP000298138"/>
    </source>
</evidence>
<protein>
    <recommendedName>
        <fullName evidence="2">GAF domain-containing protein</fullName>
    </recommendedName>
</protein>
<dbReference type="Gene3D" id="3.30.450.40">
    <property type="match status" value="1"/>
</dbReference>
<proteinExistence type="predicted"/>
<dbReference type="InParanoid" id="A0A4S2MU25"/>
<dbReference type="Pfam" id="PF01590">
    <property type="entry name" value="GAF"/>
    <property type="match status" value="1"/>
</dbReference>
<feature type="region of interest" description="Disordered" evidence="1">
    <location>
        <begin position="1"/>
        <end position="27"/>
    </location>
</feature>
<reference evidence="3 4" key="1">
    <citation type="submission" date="2019-04" db="EMBL/GenBank/DDBJ databases">
        <title>Comparative genomics and transcriptomics to analyze fruiting body development in filamentous ascomycetes.</title>
        <authorList>
            <consortium name="DOE Joint Genome Institute"/>
            <person name="Lutkenhaus R."/>
            <person name="Traeger S."/>
            <person name="Breuer J."/>
            <person name="Kuo A."/>
            <person name="Lipzen A."/>
            <person name="Pangilinan J."/>
            <person name="Dilworth D."/>
            <person name="Sandor L."/>
            <person name="Poggeler S."/>
            <person name="Barry K."/>
            <person name="Grigoriev I.V."/>
            <person name="Nowrousian M."/>
        </authorList>
    </citation>
    <scope>NUCLEOTIDE SEQUENCE [LARGE SCALE GENOMIC DNA]</scope>
    <source>
        <strain evidence="3 4">CBS 389.68</strain>
    </source>
</reference>
<evidence type="ECO:0000313" key="3">
    <source>
        <dbReference type="EMBL" id="TGZ80059.1"/>
    </source>
</evidence>
<name>A0A4S2MU25_9PEZI</name>